<dbReference type="InterPro" id="IPR001375">
    <property type="entry name" value="Peptidase_S9_cat"/>
</dbReference>
<dbReference type="STRING" id="616991.GCA_000733925_02061"/>
<gene>
    <name evidence="3" type="ORF">AREALGSMS7_03810</name>
</gene>
<evidence type="ECO:0000259" key="2">
    <source>
        <dbReference type="Pfam" id="PF00326"/>
    </source>
</evidence>
<evidence type="ECO:0000313" key="3">
    <source>
        <dbReference type="EMBL" id="ASO07220.1"/>
    </source>
</evidence>
<dbReference type="Gene3D" id="3.40.50.1820">
    <property type="entry name" value="alpha/beta hydrolase"/>
    <property type="match status" value="1"/>
</dbReference>
<dbReference type="PANTHER" id="PTHR22946:SF8">
    <property type="entry name" value="ACETYL XYLAN ESTERASE DOMAIN-CONTAINING PROTEIN"/>
    <property type="match status" value="1"/>
</dbReference>
<dbReference type="InterPro" id="IPR050261">
    <property type="entry name" value="FrsA_esterase"/>
</dbReference>
<evidence type="ECO:0000256" key="1">
    <source>
        <dbReference type="SAM" id="MobiDB-lite"/>
    </source>
</evidence>
<dbReference type="Proteomes" id="UP000204551">
    <property type="component" value="Chromosome"/>
</dbReference>
<organism evidence="3 4">
    <name type="scientific">Arenibacter algicola</name>
    <dbReference type="NCBI Taxonomy" id="616991"/>
    <lineage>
        <taxon>Bacteria</taxon>
        <taxon>Pseudomonadati</taxon>
        <taxon>Bacteroidota</taxon>
        <taxon>Flavobacteriia</taxon>
        <taxon>Flavobacteriales</taxon>
        <taxon>Flavobacteriaceae</taxon>
        <taxon>Arenibacter</taxon>
    </lineage>
</organism>
<accession>A0A221V122</accession>
<feature type="domain" description="Peptidase S9 prolyl oligopeptidase catalytic" evidence="2">
    <location>
        <begin position="284"/>
        <end position="444"/>
    </location>
</feature>
<dbReference type="InterPro" id="IPR029058">
    <property type="entry name" value="AB_hydrolase_fold"/>
</dbReference>
<dbReference type="Pfam" id="PF00326">
    <property type="entry name" value="Peptidase_S9"/>
    <property type="match status" value="1"/>
</dbReference>
<dbReference type="AlphaFoldDB" id="A0A221V122"/>
<dbReference type="KEGG" id="aalg:AREALGSMS7_03810"/>
<dbReference type="eggNOG" id="COG0412">
    <property type="taxonomic scope" value="Bacteria"/>
</dbReference>
<dbReference type="PROSITE" id="PS51318">
    <property type="entry name" value="TAT"/>
    <property type="match status" value="1"/>
</dbReference>
<dbReference type="EMBL" id="CP022515">
    <property type="protein sequence ID" value="ASO07220.1"/>
    <property type="molecule type" value="Genomic_DNA"/>
</dbReference>
<name>A0A221V122_9FLAO</name>
<dbReference type="InterPro" id="IPR006311">
    <property type="entry name" value="TAT_signal"/>
</dbReference>
<feature type="region of interest" description="Disordered" evidence="1">
    <location>
        <begin position="1"/>
        <end position="21"/>
    </location>
</feature>
<dbReference type="PANTHER" id="PTHR22946">
    <property type="entry name" value="DIENELACTONE HYDROLASE DOMAIN-CONTAINING PROTEIN-RELATED"/>
    <property type="match status" value="1"/>
</dbReference>
<evidence type="ECO:0000313" key="4">
    <source>
        <dbReference type="Proteomes" id="UP000204551"/>
    </source>
</evidence>
<dbReference type="SUPFAM" id="SSF53474">
    <property type="entry name" value="alpha/beta-Hydrolases"/>
    <property type="match status" value="1"/>
</dbReference>
<proteinExistence type="predicted"/>
<protein>
    <submittedName>
        <fullName evidence="3">Acetyl xylan esterase (AXE1)</fullName>
    </submittedName>
</protein>
<sequence length="446" mass="49997">MSRHLSQNMKKSKNTDAEIQGSRRDFLSKTALASVALPLLPGTISAAFNNTPTSNPLPMNADISKSLIGQYGPWLASQMQDPPKLSFRNDIWSNIEDWKPSAHAKAQEQIGEPLIKETITVTVKRKFNYDGLEIEELTWQLPYGRPVEAIFMKPENSTGRLPAILGLHDHAGKKYFGKRKITKTSDTQHPIIEAHQESDYEGRAWANGMAKRGYAVLVHDAFSFASRRVFYEDMAGIEWGPLKAEGRTDENPEDVRNIEAYNEWAGHHEHVMAKSLFSAGTSYTGMVLAEDRIALDILSARKDVDPDRIGCGGLSGGGLRTVFLGGMDARIKCAVCVGFMSTWKDFLLNRSYTHTWMTYAPGLANYLDFPEIFGLRVPLPTMVQSNNQDGLYTLPEMKKADDILAEVFTKAGHPEKYSGKFYDGGHKFDVQMQNDAFDWFDNWLGK</sequence>
<reference evidence="3 4" key="1">
    <citation type="submission" date="2017-07" db="EMBL/GenBank/DDBJ databases">
        <title>Genome Sequence of Arenibacter algicola Strain SMS7 Isolated from a culture of the Diatom Skeletonema marinoi.</title>
        <authorList>
            <person name="Topel M."/>
            <person name="Pinder M.I.M."/>
            <person name="Johansson O.N."/>
            <person name="Kourtchenko O."/>
            <person name="Godhe A."/>
            <person name="Clarke A.K."/>
        </authorList>
    </citation>
    <scope>NUCLEOTIDE SEQUENCE [LARGE SCALE GENOMIC DNA]</scope>
    <source>
        <strain evidence="3 4">SMS7</strain>
    </source>
</reference>